<evidence type="ECO:0000313" key="2">
    <source>
        <dbReference type="Proteomes" id="UP000812287"/>
    </source>
</evidence>
<organism evidence="1 2">
    <name type="scientific">Guyanagaster necrorhizus</name>
    <dbReference type="NCBI Taxonomy" id="856835"/>
    <lineage>
        <taxon>Eukaryota</taxon>
        <taxon>Fungi</taxon>
        <taxon>Dikarya</taxon>
        <taxon>Basidiomycota</taxon>
        <taxon>Agaricomycotina</taxon>
        <taxon>Agaricomycetes</taxon>
        <taxon>Agaricomycetidae</taxon>
        <taxon>Agaricales</taxon>
        <taxon>Marasmiineae</taxon>
        <taxon>Physalacriaceae</taxon>
        <taxon>Guyanagaster</taxon>
    </lineage>
</organism>
<dbReference type="SUPFAM" id="SSF51735">
    <property type="entry name" value="NAD(P)-binding Rossmann-fold domains"/>
    <property type="match status" value="1"/>
</dbReference>
<dbReference type="AlphaFoldDB" id="A0A9P7VGS2"/>
<keyword evidence="2" id="KW-1185">Reference proteome</keyword>
<sequence>MAYGVTKPALDKPTLVLGTSFAVRGIPIQVNMLQLGSFASQLIGPEILEIIKTKPAPGAVASMHGSDAEIGMTAVYLAVSDYTNGAVLCVDGGTSLVNPRMFFYLT</sequence>
<dbReference type="RefSeq" id="XP_043033760.1">
    <property type="nucleotide sequence ID" value="XM_043179629.1"/>
</dbReference>
<gene>
    <name evidence="1" type="ORF">BT62DRAFT_1081002</name>
</gene>
<dbReference type="InterPro" id="IPR036291">
    <property type="entry name" value="NAD(P)-bd_dom_sf"/>
</dbReference>
<accession>A0A9P7VGS2</accession>
<proteinExistence type="predicted"/>
<protein>
    <submittedName>
        <fullName evidence="1">Uncharacterized protein</fullName>
    </submittedName>
</protein>
<evidence type="ECO:0000313" key="1">
    <source>
        <dbReference type="EMBL" id="KAG7440260.1"/>
    </source>
</evidence>
<reference evidence="1" key="1">
    <citation type="submission" date="2020-11" db="EMBL/GenBank/DDBJ databases">
        <title>Adaptations for nitrogen fixation in a non-lichenized fungal sporocarp promotes dispersal by wood-feeding termites.</title>
        <authorList>
            <consortium name="DOE Joint Genome Institute"/>
            <person name="Koch R.A."/>
            <person name="Yoon G."/>
            <person name="Arayal U."/>
            <person name="Lail K."/>
            <person name="Amirebrahimi M."/>
            <person name="Labutti K."/>
            <person name="Lipzen A."/>
            <person name="Riley R."/>
            <person name="Barry K."/>
            <person name="Henrissat B."/>
            <person name="Grigoriev I.V."/>
            <person name="Herr J.R."/>
            <person name="Aime M.C."/>
        </authorList>
    </citation>
    <scope>NUCLEOTIDE SEQUENCE</scope>
    <source>
        <strain evidence="1">MCA 3950</strain>
    </source>
</reference>
<comment type="caution">
    <text evidence="1">The sequence shown here is derived from an EMBL/GenBank/DDBJ whole genome shotgun (WGS) entry which is preliminary data.</text>
</comment>
<dbReference type="EMBL" id="MU250574">
    <property type="protein sequence ID" value="KAG7440260.1"/>
    <property type="molecule type" value="Genomic_DNA"/>
</dbReference>
<dbReference type="GeneID" id="66101923"/>
<name>A0A9P7VGS2_9AGAR</name>
<dbReference type="Gene3D" id="3.40.50.720">
    <property type="entry name" value="NAD(P)-binding Rossmann-like Domain"/>
    <property type="match status" value="1"/>
</dbReference>
<dbReference type="OrthoDB" id="3819888at2759"/>
<dbReference type="Proteomes" id="UP000812287">
    <property type="component" value="Unassembled WGS sequence"/>
</dbReference>